<evidence type="ECO:0000313" key="5">
    <source>
        <dbReference type="Proteomes" id="UP001163878"/>
    </source>
</evidence>
<evidence type="ECO:0000313" key="4">
    <source>
        <dbReference type="EMBL" id="UYQ63987.1"/>
    </source>
</evidence>
<feature type="transmembrane region" description="Helical" evidence="2">
    <location>
        <begin position="36"/>
        <end position="59"/>
    </location>
</feature>
<feature type="compositionally biased region" description="Basic residues" evidence="1">
    <location>
        <begin position="18"/>
        <end position="31"/>
    </location>
</feature>
<organism evidence="4 5">
    <name type="scientific">Streptomyces peucetius</name>
    <dbReference type="NCBI Taxonomy" id="1950"/>
    <lineage>
        <taxon>Bacteria</taxon>
        <taxon>Bacillati</taxon>
        <taxon>Actinomycetota</taxon>
        <taxon>Actinomycetes</taxon>
        <taxon>Kitasatosporales</taxon>
        <taxon>Streptomycetaceae</taxon>
        <taxon>Streptomyces</taxon>
    </lineage>
</organism>
<dbReference type="SUPFAM" id="SSF55486">
    <property type="entry name" value="Metalloproteases ('zincins'), catalytic domain"/>
    <property type="match status" value="1"/>
</dbReference>
<keyword evidence="5" id="KW-1185">Reference proteome</keyword>
<proteinExistence type="predicted"/>
<feature type="domain" description="DUF3152" evidence="3">
    <location>
        <begin position="123"/>
        <end position="288"/>
    </location>
</feature>
<keyword evidence="2" id="KW-1133">Transmembrane helix</keyword>
<evidence type="ECO:0000256" key="2">
    <source>
        <dbReference type="SAM" id="Phobius"/>
    </source>
</evidence>
<protein>
    <submittedName>
        <fullName evidence="4">DUF3152 domain-containing protein</fullName>
    </submittedName>
</protein>
<keyword evidence="2" id="KW-0812">Transmembrane</keyword>
<dbReference type="EMBL" id="CP107567">
    <property type="protein sequence ID" value="UYQ63987.1"/>
    <property type="molecule type" value="Genomic_DNA"/>
</dbReference>
<dbReference type="InterPro" id="IPR022603">
    <property type="entry name" value="DUF3152"/>
</dbReference>
<feature type="region of interest" description="Disordered" evidence="1">
    <location>
        <begin position="78"/>
        <end position="126"/>
    </location>
</feature>
<dbReference type="Proteomes" id="UP001163878">
    <property type="component" value="Chromosome"/>
</dbReference>
<feature type="compositionally biased region" description="Basic residues" evidence="1">
    <location>
        <begin position="1"/>
        <end position="11"/>
    </location>
</feature>
<name>A0ABY6IAE7_STRPE</name>
<keyword evidence="2" id="KW-0472">Membrane</keyword>
<evidence type="ECO:0000259" key="3">
    <source>
        <dbReference type="Pfam" id="PF11350"/>
    </source>
</evidence>
<feature type="region of interest" description="Disordered" evidence="1">
    <location>
        <begin position="1"/>
        <end position="39"/>
    </location>
</feature>
<accession>A0ABY6IAE7</accession>
<feature type="compositionally biased region" description="Low complexity" evidence="1">
    <location>
        <begin position="78"/>
        <end position="115"/>
    </location>
</feature>
<gene>
    <name evidence="4" type="ORF">OGH68_22650</name>
</gene>
<sequence length="311" mass="31682">MGRQASRRRRPAPSAGGGRRRRTRARSRRRSGGQGAVRGMAIGISVFAALGGGVAVAHWQETRADSAADGAVDAAAPLRADSGGASPSSTPSPSLKSSPSPKTGPSASPSPSASPDADKVIAVPATGPGTFTTAGTGGSAVGSGSKVVRYKVMVEDGIDIGASDAAAEIAAILADERGWTRDGVHSFRRVSSGTYDLAVKIATPGTVDRICGAAGLRTRGEVNCRVGENVVVNLKRWVKGSPEFDGPIGDYRALIINHEVGHGIGRGHETCPGPGMPAPAMMQQIKGLKGCVANAWPYDRNGDYLGGPAVP</sequence>
<evidence type="ECO:0000256" key="1">
    <source>
        <dbReference type="SAM" id="MobiDB-lite"/>
    </source>
</evidence>
<reference evidence="4" key="1">
    <citation type="submission" date="2022-10" db="EMBL/GenBank/DDBJ databases">
        <title>Cytochrome P450 Catalyzes Benzene Ring Formation in the Biosynthesis of Trialkyl-Substituted Aromatic Polyketides.</title>
        <authorList>
            <person name="Zhao E."/>
            <person name="Ge H."/>
        </authorList>
    </citation>
    <scope>NUCLEOTIDE SEQUENCE</scope>
    <source>
        <strain evidence="4">NA0869</strain>
    </source>
</reference>
<dbReference type="Pfam" id="PF11350">
    <property type="entry name" value="DUF3152"/>
    <property type="match status" value="1"/>
</dbReference>